<evidence type="ECO:0000313" key="4">
    <source>
        <dbReference type="EMBL" id="SHH28915.1"/>
    </source>
</evidence>
<dbReference type="InterPro" id="IPR002941">
    <property type="entry name" value="DNA_methylase_N4/N6"/>
</dbReference>
<dbReference type="Proteomes" id="UP000184268">
    <property type="component" value="Unassembled WGS sequence"/>
</dbReference>
<dbReference type="GO" id="GO:0003677">
    <property type="term" value="F:DNA binding"/>
    <property type="evidence" value="ECO:0007669"/>
    <property type="project" value="InterPro"/>
</dbReference>
<gene>
    <name evidence="4" type="ORF">SAMN02745129_1723</name>
</gene>
<organism evidence="4 5">
    <name type="scientific">Ferrimonas marina</name>
    <dbReference type="NCBI Taxonomy" id="299255"/>
    <lineage>
        <taxon>Bacteria</taxon>
        <taxon>Pseudomonadati</taxon>
        <taxon>Pseudomonadota</taxon>
        <taxon>Gammaproteobacteria</taxon>
        <taxon>Alteromonadales</taxon>
        <taxon>Ferrimonadaceae</taxon>
        <taxon>Ferrimonas</taxon>
    </lineage>
</organism>
<dbReference type="RefSeq" id="WP_067659045.1">
    <property type="nucleotide sequence ID" value="NZ_FQXG01000002.1"/>
</dbReference>
<name>A0A1M5RRL1_9GAMM</name>
<evidence type="ECO:0000256" key="2">
    <source>
        <dbReference type="ARBA" id="ARBA00022679"/>
    </source>
</evidence>
<dbReference type="STRING" id="299255.SAMN02745129_1723"/>
<dbReference type="AlphaFoldDB" id="A0A1M5RRL1"/>
<evidence type="ECO:0000259" key="3">
    <source>
        <dbReference type="Pfam" id="PF01555"/>
    </source>
</evidence>
<evidence type="ECO:0000256" key="1">
    <source>
        <dbReference type="ARBA" id="ARBA00022603"/>
    </source>
</evidence>
<sequence>MTTYQLRPHPPVDWLEQLGKHTADLLITSLVQPGRCRPLMKVRHHNPASRINPWYELCPEQGIAGVFEPLYRVLKPQSQGFVLCEQSQMAALLPMAQAAGFRIGPARIWQRTGRQSQLYFLLHLCKGRPVPRWQEQAQILSHPSEPGRILPHALLETLLLQASDEGDLVIDPFMPDHAVAHSALSLGRRFAGAHPDNDHLDTLRAKLNELPSTELMRPVPPLPVVEPGQMALL</sequence>
<reference evidence="5" key="1">
    <citation type="submission" date="2016-11" db="EMBL/GenBank/DDBJ databases">
        <authorList>
            <person name="Varghese N."/>
            <person name="Submissions S."/>
        </authorList>
    </citation>
    <scope>NUCLEOTIDE SEQUENCE [LARGE SCALE GENOMIC DNA]</scope>
    <source>
        <strain evidence="5">DSM 16917</strain>
    </source>
</reference>
<dbReference type="SUPFAM" id="SSF53335">
    <property type="entry name" value="S-adenosyl-L-methionine-dependent methyltransferases"/>
    <property type="match status" value="1"/>
</dbReference>
<dbReference type="OrthoDB" id="9816043at2"/>
<keyword evidence="2 4" id="KW-0808">Transferase</keyword>
<dbReference type="Pfam" id="PF01555">
    <property type="entry name" value="N6_N4_Mtase"/>
    <property type="match status" value="1"/>
</dbReference>
<dbReference type="EMBL" id="FQXG01000002">
    <property type="protein sequence ID" value="SHH28915.1"/>
    <property type="molecule type" value="Genomic_DNA"/>
</dbReference>
<dbReference type="GO" id="GO:0032259">
    <property type="term" value="P:methylation"/>
    <property type="evidence" value="ECO:0007669"/>
    <property type="project" value="UniProtKB-KW"/>
</dbReference>
<accession>A0A1M5RRL1</accession>
<evidence type="ECO:0000313" key="5">
    <source>
        <dbReference type="Proteomes" id="UP000184268"/>
    </source>
</evidence>
<dbReference type="GO" id="GO:0008170">
    <property type="term" value="F:N-methyltransferase activity"/>
    <property type="evidence" value="ECO:0007669"/>
    <property type="project" value="InterPro"/>
</dbReference>
<feature type="domain" description="DNA methylase N-4/N-6" evidence="3">
    <location>
        <begin position="150"/>
        <end position="196"/>
    </location>
</feature>
<dbReference type="Gene3D" id="3.40.50.150">
    <property type="entry name" value="Vaccinia Virus protein VP39"/>
    <property type="match status" value="1"/>
</dbReference>
<dbReference type="InterPro" id="IPR029063">
    <property type="entry name" value="SAM-dependent_MTases_sf"/>
</dbReference>
<keyword evidence="5" id="KW-1185">Reference proteome</keyword>
<protein>
    <submittedName>
        <fullName evidence="4">Site-specific DNA-methyltransferase (Adenine-specific)</fullName>
    </submittedName>
</protein>
<proteinExistence type="predicted"/>
<keyword evidence="1 4" id="KW-0489">Methyltransferase</keyword>